<protein>
    <submittedName>
        <fullName evidence="1">Uncharacterized protein</fullName>
    </submittedName>
</protein>
<dbReference type="Proteomes" id="UP000644699">
    <property type="component" value="Unassembled WGS sequence"/>
</dbReference>
<dbReference type="EMBL" id="BMIQ01000009">
    <property type="protein sequence ID" value="GGE20111.1"/>
    <property type="molecule type" value="Genomic_DNA"/>
</dbReference>
<organism evidence="1 2">
    <name type="scientific">Aureimonas endophytica</name>
    <dbReference type="NCBI Taxonomy" id="2027858"/>
    <lineage>
        <taxon>Bacteria</taxon>
        <taxon>Pseudomonadati</taxon>
        <taxon>Pseudomonadota</taxon>
        <taxon>Alphaproteobacteria</taxon>
        <taxon>Hyphomicrobiales</taxon>
        <taxon>Aurantimonadaceae</taxon>
        <taxon>Aureimonas</taxon>
    </lineage>
</organism>
<reference evidence="1" key="1">
    <citation type="journal article" date="2014" name="Int. J. Syst. Evol. Microbiol.">
        <title>Complete genome sequence of Corynebacterium casei LMG S-19264T (=DSM 44701T), isolated from a smear-ripened cheese.</title>
        <authorList>
            <consortium name="US DOE Joint Genome Institute (JGI-PGF)"/>
            <person name="Walter F."/>
            <person name="Albersmeier A."/>
            <person name="Kalinowski J."/>
            <person name="Ruckert C."/>
        </authorList>
    </citation>
    <scope>NUCLEOTIDE SEQUENCE</scope>
    <source>
        <strain evidence="1">CGMCC 1.15367</strain>
    </source>
</reference>
<gene>
    <name evidence="1" type="ORF">GCM10011390_44200</name>
</gene>
<keyword evidence="2" id="KW-1185">Reference proteome</keyword>
<name>A0A916ZZL3_9HYPH</name>
<proteinExistence type="predicted"/>
<accession>A0A916ZZL3</accession>
<evidence type="ECO:0000313" key="2">
    <source>
        <dbReference type="Proteomes" id="UP000644699"/>
    </source>
</evidence>
<dbReference type="RefSeq" id="WP_188912401.1">
    <property type="nucleotide sequence ID" value="NZ_BMIQ01000009.1"/>
</dbReference>
<comment type="caution">
    <text evidence="1">The sequence shown here is derived from an EMBL/GenBank/DDBJ whole genome shotgun (WGS) entry which is preliminary data.</text>
</comment>
<reference evidence="1" key="2">
    <citation type="submission" date="2020-09" db="EMBL/GenBank/DDBJ databases">
        <authorList>
            <person name="Sun Q."/>
            <person name="Zhou Y."/>
        </authorList>
    </citation>
    <scope>NUCLEOTIDE SEQUENCE</scope>
    <source>
        <strain evidence="1">CGMCC 1.15367</strain>
    </source>
</reference>
<dbReference type="AlphaFoldDB" id="A0A916ZZL3"/>
<sequence length="113" mass="12707">MPAIPDEVFSRCRRAADDGKRYLLFCMDVYDRLRGDGDLGYYYPALATAADVAQYLEEKQLGDWNTGNSADVCWGIFDLSATSGEISADSCTHPLQWMQEFKRARESSSDVHP</sequence>
<evidence type="ECO:0000313" key="1">
    <source>
        <dbReference type="EMBL" id="GGE20111.1"/>
    </source>
</evidence>